<keyword evidence="2 7" id="KW-1003">Cell membrane</keyword>
<dbReference type="AlphaFoldDB" id="A0A424YA83"/>
<evidence type="ECO:0000256" key="1">
    <source>
        <dbReference type="ARBA" id="ARBA00007150"/>
    </source>
</evidence>
<evidence type="ECO:0000256" key="7">
    <source>
        <dbReference type="HAMAP-Rule" id="MF_01147"/>
    </source>
</evidence>
<evidence type="ECO:0000256" key="2">
    <source>
        <dbReference type="ARBA" id="ARBA00022475"/>
    </source>
</evidence>
<evidence type="ECO:0000313" key="8">
    <source>
        <dbReference type="EMBL" id="RQD72955.1"/>
    </source>
</evidence>
<dbReference type="HAMAP" id="MF_01147">
    <property type="entry name" value="Lgt"/>
    <property type="match status" value="1"/>
</dbReference>
<dbReference type="GO" id="GO:0008961">
    <property type="term" value="F:phosphatidylglycerol-prolipoprotein diacylglyceryl transferase activity"/>
    <property type="evidence" value="ECO:0007669"/>
    <property type="project" value="UniProtKB-UniRule"/>
</dbReference>
<dbReference type="NCBIfam" id="TIGR00544">
    <property type="entry name" value="lgt"/>
    <property type="match status" value="1"/>
</dbReference>
<comment type="subcellular location">
    <subcellularLocation>
        <location evidence="7">Cell membrane</location>
        <topology evidence="7">Multi-pass membrane protein</topology>
    </subcellularLocation>
</comment>
<feature type="transmembrane region" description="Helical" evidence="7">
    <location>
        <begin position="84"/>
        <end position="108"/>
    </location>
</feature>
<evidence type="ECO:0000256" key="3">
    <source>
        <dbReference type="ARBA" id="ARBA00022679"/>
    </source>
</evidence>
<feature type="binding site" evidence="7">
    <location>
        <position position="134"/>
    </location>
    <ligand>
        <name>a 1,2-diacyl-sn-glycero-3-phospho-(1'-sn-glycerol)</name>
        <dbReference type="ChEBI" id="CHEBI:64716"/>
    </ligand>
</feature>
<comment type="function">
    <text evidence="7">Catalyzes the transfer of the diacylglyceryl group from phosphatidylglycerol to the sulfhydryl group of the N-terminal cysteine of a prolipoprotein, the first step in the formation of mature lipoproteins.</text>
</comment>
<feature type="transmembrane region" description="Helical" evidence="7">
    <location>
        <begin position="167"/>
        <end position="185"/>
    </location>
</feature>
<reference evidence="8 9" key="1">
    <citation type="submission" date="2018-08" db="EMBL/GenBank/DDBJ databases">
        <title>The metabolism and importance of syntrophic acetate oxidation coupled to methane or sulfide production in haloalkaline environments.</title>
        <authorList>
            <person name="Timmers P.H.A."/>
            <person name="Vavourakis C.D."/>
            <person name="Sorokin D.Y."/>
            <person name="Sinninghe Damste J.S."/>
            <person name="Muyzer G."/>
            <person name="Stams A.J.M."/>
            <person name="Plugge C.M."/>
        </authorList>
    </citation>
    <scope>NUCLEOTIDE SEQUENCE [LARGE SCALE GENOMIC DNA]</scope>
    <source>
        <strain evidence="8">MSAO_Bac1</strain>
    </source>
</reference>
<organism evidence="8 9">
    <name type="scientific">Candidatus Syntrophonatronum acetioxidans</name>
    <dbReference type="NCBI Taxonomy" id="1795816"/>
    <lineage>
        <taxon>Bacteria</taxon>
        <taxon>Bacillati</taxon>
        <taxon>Bacillota</taxon>
        <taxon>Clostridia</taxon>
        <taxon>Eubacteriales</taxon>
        <taxon>Syntrophomonadaceae</taxon>
        <taxon>Candidatus Syntrophonatronum</taxon>
    </lineage>
</organism>
<proteinExistence type="inferred from homology"/>
<dbReference type="Proteomes" id="UP000285138">
    <property type="component" value="Unassembled WGS sequence"/>
</dbReference>
<comment type="caution">
    <text evidence="8">The sequence shown here is derived from an EMBL/GenBank/DDBJ whole genome shotgun (WGS) entry which is preliminary data.</text>
</comment>
<dbReference type="UniPathway" id="UPA00664"/>
<dbReference type="Pfam" id="PF01790">
    <property type="entry name" value="LGT"/>
    <property type="match status" value="1"/>
</dbReference>
<dbReference type="PANTHER" id="PTHR30589">
    <property type="entry name" value="PROLIPOPROTEIN DIACYLGLYCERYL TRANSFERASE"/>
    <property type="match status" value="1"/>
</dbReference>
<feature type="transmembrane region" description="Helical" evidence="7">
    <location>
        <begin position="18"/>
        <end position="37"/>
    </location>
</feature>
<comment type="catalytic activity">
    <reaction evidence="7">
        <text>L-cysteinyl-[prolipoprotein] + a 1,2-diacyl-sn-glycero-3-phospho-(1'-sn-glycerol) = an S-1,2-diacyl-sn-glyceryl-L-cysteinyl-[prolipoprotein] + sn-glycerol 1-phosphate + H(+)</text>
        <dbReference type="Rhea" id="RHEA:56712"/>
        <dbReference type="Rhea" id="RHEA-COMP:14679"/>
        <dbReference type="Rhea" id="RHEA-COMP:14680"/>
        <dbReference type="ChEBI" id="CHEBI:15378"/>
        <dbReference type="ChEBI" id="CHEBI:29950"/>
        <dbReference type="ChEBI" id="CHEBI:57685"/>
        <dbReference type="ChEBI" id="CHEBI:64716"/>
        <dbReference type="ChEBI" id="CHEBI:140658"/>
        <dbReference type="EC" id="2.5.1.145"/>
    </reaction>
</comment>
<dbReference type="GO" id="GO:0005886">
    <property type="term" value="C:plasma membrane"/>
    <property type="evidence" value="ECO:0007669"/>
    <property type="project" value="UniProtKB-SubCell"/>
</dbReference>
<evidence type="ECO:0000256" key="6">
    <source>
        <dbReference type="ARBA" id="ARBA00023136"/>
    </source>
</evidence>
<name>A0A424YA83_9FIRM</name>
<protein>
    <recommendedName>
        <fullName evidence="7">Phosphatidylglycerol--prolipoprotein diacylglyceryl transferase</fullName>
        <ecNumber evidence="7">2.5.1.145</ecNumber>
    </recommendedName>
</protein>
<dbReference type="EC" id="2.5.1.145" evidence="7"/>
<feature type="transmembrane region" description="Helical" evidence="7">
    <location>
        <begin position="49"/>
        <end position="72"/>
    </location>
</feature>
<sequence length="257" mass="28653">MDVILVYPVLFEIGSIEIYSYGVALVLAFITGIYFVSREAPAKGVSQDRVLDLSILIGISALIGSRLAYVILNWSYYAQDPSLIIGGVGGLSFHGGLVLAFLVSFWYVRRHNLPVGITADLIAPYVALGYAITRIGCFLNGCCYGKPSDLPWALPVSLTEEILRHPVQLYASVLNLFIFAGLLYIRDKKPFNGYVFVVYAGLYGLYRFVIEFFREEELLVSYFTLAQLVSLLMIAVSLLLIKFWPWGGESVKNEGYK</sequence>
<evidence type="ECO:0000256" key="4">
    <source>
        <dbReference type="ARBA" id="ARBA00022692"/>
    </source>
</evidence>
<dbReference type="InterPro" id="IPR001640">
    <property type="entry name" value="Lgt"/>
</dbReference>
<comment type="pathway">
    <text evidence="7">Protein modification; lipoprotein biosynthesis (diacylglyceryl transfer).</text>
</comment>
<evidence type="ECO:0000256" key="5">
    <source>
        <dbReference type="ARBA" id="ARBA00022989"/>
    </source>
</evidence>
<accession>A0A424YA83</accession>
<feature type="transmembrane region" description="Helical" evidence="7">
    <location>
        <begin position="222"/>
        <end position="244"/>
    </location>
</feature>
<keyword evidence="8" id="KW-0449">Lipoprotein</keyword>
<feature type="transmembrane region" description="Helical" evidence="7">
    <location>
        <begin position="191"/>
        <end position="210"/>
    </location>
</feature>
<gene>
    <name evidence="7 8" type="primary">lgt</name>
    <name evidence="8" type="ORF">D5R97_10065</name>
</gene>
<keyword evidence="4 7" id="KW-0812">Transmembrane</keyword>
<keyword evidence="6 7" id="KW-0472">Membrane</keyword>
<keyword evidence="3 7" id="KW-0808">Transferase</keyword>
<dbReference type="PANTHER" id="PTHR30589:SF0">
    <property type="entry name" value="PHOSPHATIDYLGLYCEROL--PROLIPOPROTEIN DIACYLGLYCERYL TRANSFERASE"/>
    <property type="match status" value="1"/>
</dbReference>
<comment type="similarity">
    <text evidence="1 7">Belongs to the Lgt family.</text>
</comment>
<evidence type="ECO:0000313" key="9">
    <source>
        <dbReference type="Proteomes" id="UP000285138"/>
    </source>
</evidence>
<dbReference type="GO" id="GO:0042158">
    <property type="term" value="P:lipoprotein biosynthetic process"/>
    <property type="evidence" value="ECO:0007669"/>
    <property type="project" value="UniProtKB-UniRule"/>
</dbReference>
<dbReference type="EMBL" id="QZAA01000286">
    <property type="protein sequence ID" value="RQD72955.1"/>
    <property type="molecule type" value="Genomic_DNA"/>
</dbReference>
<keyword evidence="5 7" id="KW-1133">Transmembrane helix</keyword>